<feature type="domain" description="Prion-inhibition and propagation HeLo" evidence="2">
    <location>
        <begin position="6"/>
        <end position="63"/>
    </location>
</feature>
<evidence type="ECO:0000313" key="3">
    <source>
        <dbReference type="EMBL" id="KAK3682949.1"/>
    </source>
</evidence>
<name>A0AAE0X2D7_9PEZI</name>
<feature type="region of interest" description="Disordered" evidence="1">
    <location>
        <begin position="65"/>
        <end position="89"/>
    </location>
</feature>
<dbReference type="EMBL" id="JAULSO010000005">
    <property type="protein sequence ID" value="KAK3682949.1"/>
    <property type="molecule type" value="Genomic_DNA"/>
</dbReference>
<feature type="region of interest" description="Disordered" evidence="1">
    <location>
        <begin position="166"/>
        <end position="188"/>
    </location>
</feature>
<dbReference type="Gene3D" id="1.20.120.1020">
    <property type="entry name" value="Prion-inhibition and propagation, HeLo domain"/>
    <property type="match status" value="1"/>
</dbReference>
<dbReference type="Pfam" id="PF14479">
    <property type="entry name" value="HeLo"/>
    <property type="match status" value="1"/>
</dbReference>
<feature type="compositionally biased region" description="Basic and acidic residues" evidence="1">
    <location>
        <begin position="170"/>
        <end position="188"/>
    </location>
</feature>
<comment type="caution">
    <text evidence="3">The sequence shown here is derived from an EMBL/GenBank/DDBJ whole genome shotgun (WGS) entry which is preliminary data.</text>
</comment>
<dbReference type="InterPro" id="IPR029498">
    <property type="entry name" value="HeLo_dom"/>
</dbReference>
<proteinExistence type="predicted"/>
<reference evidence="3" key="1">
    <citation type="journal article" date="2023" name="Mol. Phylogenet. Evol.">
        <title>Genome-scale phylogeny and comparative genomics of the fungal order Sordariales.</title>
        <authorList>
            <person name="Hensen N."/>
            <person name="Bonometti L."/>
            <person name="Westerberg I."/>
            <person name="Brannstrom I.O."/>
            <person name="Guillou S."/>
            <person name="Cros-Aarteil S."/>
            <person name="Calhoun S."/>
            <person name="Haridas S."/>
            <person name="Kuo A."/>
            <person name="Mondo S."/>
            <person name="Pangilinan J."/>
            <person name="Riley R."/>
            <person name="LaButti K."/>
            <person name="Andreopoulos B."/>
            <person name="Lipzen A."/>
            <person name="Chen C."/>
            <person name="Yan M."/>
            <person name="Daum C."/>
            <person name="Ng V."/>
            <person name="Clum A."/>
            <person name="Steindorff A."/>
            <person name="Ohm R.A."/>
            <person name="Martin F."/>
            <person name="Silar P."/>
            <person name="Natvig D.O."/>
            <person name="Lalanne C."/>
            <person name="Gautier V."/>
            <person name="Ament-Velasquez S.L."/>
            <person name="Kruys A."/>
            <person name="Hutchinson M.I."/>
            <person name="Powell A.J."/>
            <person name="Barry K."/>
            <person name="Miller A.N."/>
            <person name="Grigoriev I.V."/>
            <person name="Debuchy R."/>
            <person name="Gladieux P."/>
            <person name="Hiltunen Thoren M."/>
            <person name="Johannesson H."/>
        </authorList>
    </citation>
    <scope>NUCLEOTIDE SEQUENCE</scope>
    <source>
        <strain evidence="3">CBS 314.62</strain>
    </source>
</reference>
<keyword evidence="4" id="KW-1185">Reference proteome</keyword>
<sequence>MAEILGVASGVISIASAFSSCVEIFEHVQPGRDFSRADDPICQLRMTVLRLRLSRWAYDRRLRHGEQPSADGPRRFSGEYGNTSGRQQDECHRCGATETRGASPNSPDAKSATIITSLTTLINDISELIFILKNLFPPPHTAQARLVQQEIAKIGNQDERRALELASRGLDARDSPCRRDTAKRGPSV</sequence>
<evidence type="ECO:0000313" key="4">
    <source>
        <dbReference type="Proteomes" id="UP001270362"/>
    </source>
</evidence>
<reference evidence="3" key="2">
    <citation type="submission" date="2023-06" db="EMBL/GenBank/DDBJ databases">
        <authorList>
            <consortium name="Lawrence Berkeley National Laboratory"/>
            <person name="Haridas S."/>
            <person name="Hensen N."/>
            <person name="Bonometti L."/>
            <person name="Westerberg I."/>
            <person name="Brannstrom I.O."/>
            <person name="Guillou S."/>
            <person name="Cros-Aarteil S."/>
            <person name="Calhoun S."/>
            <person name="Kuo A."/>
            <person name="Mondo S."/>
            <person name="Pangilinan J."/>
            <person name="Riley R."/>
            <person name="Labutti K."/>
            <person name="Andreopoulos B."/>
            <person name="Lipzen A."/>
            <person name="Chen C."/>
            <person name="Yanf M."/>
            <person name="Daum C."/>
            <person name="Ng V."/>
            <person name="Clum A."/>
            <person name="Steindorff A."/>
            <person name="Ohm R."/>
            <person name="Martin F."/>
            <person name="Silar P."/>
            <person name="Natvig D."/>
            <person name="Lalanne C."/>
            <person name="Gautier V."/>
            <person name="Ament-Velasquez S.L."/>
            <person name="Kruys A."/>
            <person name="Hutchinson M.I."/>
            <person name="Powell A.J."/>
            <person name="Barry K."/>
            <person name="Miller A.N."/>
            <person name="Grigoriev I.V."/>
            <person name="Debuchy R."/>
            <person name="Gladieux P."/>
            <person name="Thoren M.H."/>
            <person name="Johannesson H."/>
        </authorList>
    </citation>
    <scope>NUCLEOTIDE SEQUENCE</scope>
    <source>
        <strain evidence="3">CBS 314.62</strain>
    </source>
</reference>
<dbReference type="InterPro" id="IPR038305">
    <property type="entry name" value="HeLo_sf"/>
</dbReference>
<feature type="compositionally biased region" description="Basic and acidic residues" evidence="1">
    <location>
        <begin position="65"/>
        <end position="77"/>
    </location>
</feature>
<gene>
    <name evidence="3" type="ORF">B0T22DRAFT_445106</name>
</gene>
<organism evidence="3 4">
    <name type="scientific">Podospora appendiculata</name>
    <dbReference type="NCBI Taxonomy" id="314037"/>
    <lineage>
        <taxon>Eukaryota</taxon>
        <taxon>Fungi</taxon>
        <taxon>Dikarya</taxon>
        <taxon>Ascomycota</taxon>
        <taxon>Pezizomycotina</taxon>
        <taxon>Sordariomycetes</taxon>
        <taxon>Sordariomycetidae</taxon>
        <taxon>Sordariales</taxon>
        <taxon>Podosporaceae</taxon>
        <taxon>Podospora</taxon>
    </lineage>
</organism>
<dbReference type="AlphaFoldDB" id="A0AAE0X2D7"/>
<accession>A0AAE0X2D7</accession>
<evidence type="ECO:0000256" key="1">
    <source>
        <dbReference type="SAM" id="MobiDB-lite"/>
    </source>
</evidence>
<evidence type="ECO:0000259" key="2">
    <source>
        <dbReference type="Pfam" id="PF14479"/>
    </source>
</evidence>
<protein>
    <recommendedName>
        <fullName evidence="2">Prion-inhibition and propagation HeLo domain-containing protein</fullName>
    </recommendedName>
</protein>
<dbReference type="Proteomes" id="UP001270362">
    <property type="component" value="Unassembled WGS sequence"/>
</dbReference>